<protein>
    <submittedName>
        <fullName evidence="1">Uncharacterized protein</fullName>
    </submittedName>
</protein>
<dbReference type="EMBL" id="BLAL01000004">
    <property type="protein sequence ID" value="GES72685.1"/>
    <property type="molecule type" value="Genomic_DNA"/>
</dbReference>
<name>A0A8H3KRD8_9GLOM</name>
<sequence>MRQKSVADEEIDQFEADIKQWISDFCRPTIGNPNSVNQQVGMYLRMCLLSMCLHFQFMRFLKQKGMKHITAFLNIKHRKENSSTGTIIFGGWKSSKKPA</sequence>
<proteinExistence type="predicted"/>
<gene>
    <name evidence="1" type="ORF">RCL2_000024100</name>
</gene>
<dbReference type="AlphaFoldDB" id="A0A8H3KRD8"/>
<dbReference type="OrthoDB" id="2429546at2759"/>
<evidence type="ECO:0000313" key="1">
    <source>
        <dbReference type="EMBL" id="GES72685.1"/>
    </source>
</evidence>
<evidence type="ECO:0000313" key="2">
    <source>
        <dbReference type="Proteomes" id="UP000615446"/>
    </source>
</evidence>
<accession>A0A8H3KRD8</accession>
<organism evidence="1 2">
    <name type="scientific">Rhizophagus clarus</name>
    <dbReference type="NCBI Taxonomy" id="94130"/>
    <lineage>
        <taxon>Eukaryota</taxon>
        <taxon>Fungi</taxon>
        <taxon>Fungi incertae sedis</taxon>
        <taxon>Mucoromycota</taxon>
        <taxon>Glomeromycotina</taxon>
        <taxon>Glomeromycetes</taxon>
        <taxon>Glomerales</taxon>
        <taxon>Glomeraceae</taxon>
        <taxon>Rhizophagus</taxon>
    </lineage>
</organism>
<dbReference type="Proteomes" id="UP000615446">
    <property type="component" value="Unassembled WGS sequence"/>
</dbReference>
<comment type="caution">
    <text evidence="1">The sequence shown here is derived from an EMBL/GenBank/DDBJ whole genome shotgun (WGS) entry which is preliminary data.</text>
</comment>
<reference evidence="1" key="1">
    <citation type="submission" date="2019-10" db="EMBL/GenBank/DDBJ databases">
        <title>Conservation and host-specific expression of non-tandemly repeated heterogenous ribosome RNA gene in arbuscular mycorrhizal fungi.</title>
        <authorList>
            <person name="Maeda T."/>
            <person name="Kobayashi Y."/>
            <person name="Nakagawa T."/>
            <person name="Ezawa T."/>
            <person name="Yamaguchi K."/>
            <person name="Bino T."/>
            <person name="Nishimoto Y."/>
            <person name="Shigenobu S."/>
            <person name="Kawaguchi M."/>
        </authorList>
    </citation>
    <scope>NUCLEOTIDE SEQUENCE</scope>
    <source>
        <strain evidence="1">HR1</strain>
    </source>
</reference>